<proteinExistence type="predicted"/>
<dbReference type="WBParaSite" id="ALUE_0000026401-mRNA-1">
    <property type="protein sequence ID" value="ALUE_0000026401-mRNA-1"/>
    <property type="gene ID" value="ALUE_0000026401"/>
</dbReference>
<evidence type="ECO:0000313" key="3">
    <source>
        <dbReference type="WBParaSite" id="ALUE_0000026401-mRNA-1"/>
    </source>
</evidence>
<organism evidence="2 3">
    <name type="scientific">Ascaris lumbricoides</name>
    <name type="common">Giant roundworm</name>
    <dbReference type="NCBI Taxonomy" id="6252"/>
    <lineage>
        <taxon>Eukaryota</taxon>
        <taxon>Metazoa</taxon>
        <taxon>Ecdysozoa</taxon>
        <taxon>Nematoda</taxon>
        <taxon>Chromadorea</taxon>
        <taxon>Rhabditida</taxon>
        <taxon>Spirurina</taxon>
        <taxon>Ascaridomorpha</taxon>
        <taxon>Ascaridoidea</taxon>
        <taxon>Ascarididae</taxon>
        <taxon>Ascaris</taxon>
    </lineage>
</organism>
<feature type="region of interest" description="Disordered" evidence="1">
    <location>
        <begin position="1"/>
        <end position="30"/>
    </location>
</feature>
<keyword evidence="2" id="KW-1185">Reference proteome</keyword>
<reference evidence="3" key="1">
    <citation type="submission" date="2017-02" db="UniProtKB">
        <authorList>
            <consortium name="WormBaseParasite"/>
        </authorList>
    </citation>
    <scope>IDENTIFICATION</scope>
</reference>
<feature type="compositionally biased region" description="Basic and acidic residues" evidence="1">
    <location>
        <begin position="18"/>
        <end position="27"/>
    </location>
</feature>
<sequence length="155" mass="17060">MNNEGNVKSKRNIIGEETAEKTSKLESEEGVVQEEINNEVCMVVEEVPEVTEIIENDEICGGSSKTAIGVIHVEVDESSGTNEEMTVEGIEENKLAVEEGKMNLKNSYTFRERVAVLRFLRLAKDAYAKSKEKLATEACKEETLVLASGDSSDTI</sequence>
<name>A0A0M3HFG9_ASCLU</name>
<evidence type="ECO:0000256" key="1">
    <source>
        <dbReference type="SAM" id="MobiDB-lite"/>
    </source>
</evidence>
<accession>A0A0M3HFG9</accession>
<dbReference type="AlphaFoldDB" id="A0A0M3HFG9"/>
<protein>
    <submittedName>
        <fullName evidence="3">Ovule protein</fullName>
    </submittedName>
</protein>
<evidence type="ECO:0000313" key="2">
    <source>
        <dbReference type="Proteomes" id="UP000036681"/>
    </source>
</evidence>
<dbReference type="Proteomes" id="UP000036681">
    <property type="component" value="Unplaced"/>
</dbReference>